<feature type="transmembrane region" description="Helical" evidence="1">
    <location>
        <begin position="120"/>
        <end position="137"/>
    </location>
</feature>
<feature type="transmembrane region" description="Helical" evidence="1">
    <location>
        <begin position="49"/>
        <end position="66"/>
    </location>
</feature>
<dbReference type="PANTHER" id="PTHR13906:SF12">
    <property type="entry name" value="PROTEIN-SERINE O-PALMITOLEOYLTRANSFERASE PORCUPINE"/>
    <property type="match status" value="1"/>
</dbReference>
<accession>A0AAV8XSQ2</accession>
<feature type="transmembrane region" description="Helical" evidence="1">
    <location>
        <begin position="215"/>
        <end position="237"/>
    </location>
</feature>
<dbReference type="GO" id="GO:0061355">
    <property type="term" value="P:Wnt protein secretion"/>
    <property type="evidence" value="ECO:0007669"/>
    <property type="project" value="TreeGrafter"/>
</dbReference>
<feature type="transmembrane region" description="Helical" evidence="1">
    <location>
        <begin position="176"/>
        <end position="194"/>
    </location>
</feature>
<dbReference type="GO" id="GO:0016020">
    <property type="term" value="C:membrane"/>
    <property type="evidence" value="ECO:0007669"/>
    <property type="project" value="TreeGrafter"/>
</dbReference>
<keyword evidence="3" id="KW-1185">Reference proteome</keyword>
<dbReference type="InterPro" id="IPR049941">
    <property type="entry name" value="LPLAT_7/PORCN-like"/>
</dbReference>
<dbReference type="EMBL" id="JAPWTK010000348">
    <property type="protein sequence ID" value="KAJ8941905.1"/>
    <property type="molecule type" value="Genomic_DNA"/>
</dbReference>
<evidence type="ECO:0000313" key="3">
    <source>
        <dbReference type="Proteomes" id="UP001162162"/>
    </source>
</evidence>
<comment type="caution">
    <text evidence="2">The sequence shown here is derived from an EMBL/GenBank/DDBJ whole genome shotgun (WGS) entry which is preliminary data.</text>
</comment>
<keyword evidence="1" id="KW-0472">Membrane</keyword>
<organism evidence="2 3">
    <name type="scientific">Aromia moschata</name>
    <dbReference type="NCBI Taxonomy" id="1265417"/>
    <lineage>
        <taxon>Eukaryota</taxon>
        <taxon>Metazoa</taxon>
        <taxon>Ecdysozoa</taxon>
        <taxon>Arthropoda</taxon>
        <taxon>Hexapoda</taxon>
        <taxon>Insecta</taxon>
        <taxon>Pterygota</taxon>
        <taxon>Neoptera</taxon>
        <taxon>Endopterygota</taxon>
        <taxon>Coleoptera</taxon>
        <taxon>Polyphaga</taxon>
        <taxon>Cucujiformia</taxon>
        <taxon>Chrysomeloidea</taxon>
        <taxon>Cerambycidae</taxon>
        <taxon>Cerambycinae</taxon>
        <taxon>Callichromatini</taxon>
        <taxon>Aromia</taxon>
    </lineage>
</organism>
<evidence type="ECO:0000313" key="2">
    <source>
        <dbReference type="EMBL" id="KAJ8941905.1"/>
    </source>
</evidence>
<reference evidence="2" key="1">
    <citation type="journal article" date="2023" name="Insect Mol. Biol.">
        <title>Genome sequencing provides insights into the evolution of gene families encoding plant cell wall-degrading enzymes in longhorned beetles.</title>
        <authorList>
            <person name="Shin N.R."/>
            <person name="Okamura Y."/>
            <person name="Kirsch R."/>
            <person name="Pauchet Y."/>
        </authorList>
    </citation>
    <scope>NUCLEOTIDE SEQUENCE</scope>
    <source>
        <strain evidence="2">AMC_N1</strain>
    </source>
</reference>
<dbReference type="PANTHER" id="PTHR13906">
    <property type="entry name" value="PORCUPINE"/>
    <property type="match status" value="1"/>
</dbReference>
<keyword evidence="1" id="KW-0812">Transmembrane</keyword>
<dbReference type="GO" id="GO:0005783">
    <property type="term" value="C:endoplasmic reticulum"/>
    <property type="evidence" value="ECO:0007669"/>
    <property type="project" value="TreeGrafter"/>
</dbReference>
<gene>
    <name evidence="2" type="ORF">NQ318_001760</name>
</gene>
<sequence length="293" mass="33936">MPSVPDIFDSEEYSMSLDYLYDSNEYYEESILDVWNNCVKLSAISIFHTLYKIILVNLVFSFLVSTGKLSETSTTGKILILTFFIHSYFLLHLGCFLENKYNPIQKSSASKVRYLSSSNVLKYILITSLVLCEYLLLEPETWLEARGVVMIFAMKLISLADDIDNGITSFPTASRYFGYIFCGANIMFGPWTSFQEYVVLYHRPTQKNVWWIYGIFRALFISIFFLMISNCWTNFFISENSNRWLVAYKEALSFRTSHYFICYLSEASMLAAGYKTTRFGMSKNSGDFSLLIH</sequence>
<feature type="transmembrane region" description="Helical" evidence="1">
    <location>
        <begin position="78"/>
        <end position="99"/>
    </location>
</feature>
<name>A0AAV8XSQ2_9CUCU</name>
<protein>
    <submittedName>
        <fullName evidence="2">Uncharacterized protein</fullName>
    </submittedName>
</protein>
<evidence type="ECO:0000256" key="1">
    <source>
        <dbReference type="SAM" id="Phobius"/>
    </source>
</evidence>
<dbReference type="Proteomes" id="UP001162162">
    <property type="component" value="Unassembled WGS sequence"/>
</dbReference>
<dbReference type="AlphaFoldDB" id="A0AAV8XSQ2"/>
<proteinExistence type="predicted"/>
<dbReference type="GO" id="GO:0017147">
    <property type="term" value="F:Wnt-protein binding"/>
    <property type="evidence" value="ECO:0007669"/>
    <property type="project" value="TreeGrafter"/>
</dbReference>
<dbReference type="GO" id="GO:0030258">
    <property type="term" value="P:lipid modification"/>
    <property type="evidence" value="ECO:0007669"/>
    <property type="project" value="TreeGrafter"/>
</dbReference>
<keyword evidence="1" id="KW-1133">Transmembrane helix</keyword>
<dbReference type="GO" id="GO:1990698">
    <property type="term" value="F:palmitoleoyltransferase activity"/>
    <property type="evidence" value="ECO:0007669"/>
    <property type="project" value="TreeGrafter"/>
</dbReference>